<feature type="compositionally biased region" description="Polar residues" evidence="1">
    <location>
        <begin position="1"/>
        <end position="14"/>
    </location>
</feature>
<feature type="compositionally biased region" description="Acidic residues" evidence="1">
    <location>
        <begin position="164"/>
        <end position="176"/>
    </location>
</feature>
<dbReference type="Proteomes" id="UP000054321">
    <property type="component" value="Unassembled WGS sequence"/>
</dbReference>
<sequence>MQEQNTLQPDTPQWSMLDPAQLGKPRPSDAQVELQPVIDKIYNEAKAEIYKRNTDEVWDNLKALGDAMGAIDVDSYDQRIRRDSEVIEKTRQAKLRSIEMLYELAKQMPKRGLMSFIFYLTMVMREIAERLLSKWMGGEYWAEFQPGYQRWLVALDEQMRYIADDEAEDDNETEEDLLYKGETHEEDDNGYYKEEESHQEESHEEESYEKETYEKETYEEEDDDDDDNDDRWDGNWGYWDPGEEGGLGGNDRMDEIMKE</sequence>
<reference evidence="3" key="2">
    <citation type="submission" date="2015-01" db="EMBL/GenBank/DDBJ databases">
        <title>Evolutionary Origins and Diversification of the Mycorrhizal Mutualists.</title>
        <authorList>
            <consortium name="DOE Joint Genome Institute"/>
            <consortium name="Mycorrhizal Genomics Consortium"/>
            <person name="Kohler A."/>
            <person name="Kuo A."/>
            <person name="Nagy L.G."/>
            <person name="Floudas D."/>
            <person name="Copeland A."/>
            <person name="Barry K.W."/>
            <person name="Cichocki N."/>
            <person name="Veneault-Fourrey C."/>
            <person name="LaButti K."/>
            <person name="Lindquist E.A."/>
            <person name="Lipzen A."/>
            <person name="Lundell T."/>
            <person name="Morin E."/>
            <person name="Murat C."/>
            <person name="Riley R."/>
            <person name="Ohm R."/>
            <person name="Sun H."/>
            <person name="Tunlid A."/>
            <person name="Henrissat B."/>
            <person name="Grigoriev I.V."/>
            <person name="Hibbett D.S."/>
            <person name="Martin F."/>
        </authorList>
    </citation>
    <scope>NUCLEOTIDE SEQUENCE [LARGE SCALE GENOMIC DNA]</scope>
    <source>
        <strain evidence="3">Zn</strain>
    </source>
</reference>
<dbReference type="AlphaFoldDB" id="A0A0C3DUN7"/>
<keyword evidence="3" id="KW-1185">Reference proteome</keyword>
<feature type="compositionally biased region" description="Basic and acidic residues" evidence="1">
    <location>
        <begin position="190"/>
        <end position="201"/>
    </location>
</feature>
<dbReference type="InParanoid" id="A0A0C3DUN7"/>
<accession>A0A0C3DUN7</accession>
<reference evidence="2 3" key="1">
    <citation type="submission" date="2014-04" db="EMBL/GenBank/DDBJ databases">
        <authorList>
            <consortium name="DOE Joint Genome Institute"/>
            <person name="Kuo A."/>
            <person name="Martino E."/>
            <person name="Perotto S."/>
            <person name="Kohler A."/>
            <person name="Nagy L.G."/>
            <person name="Floudas D."/>
            <person name="Copeland A."/>
            <person name="Barry K.W."/>
            <person name="Cichocki N."/>
            <person name="Veneault-Fourrey C."/>
            <person name="LaButti K."/>
            <person name="Lindquist E.A."/>
            <person name="Lipzen A."/>
            <person name="Lundell T."/>
            <person name="Morin E."/>
            <person name="Murat C."/>
            <person name="Sun H."/>
            <person name="Tunlid A."/>
            <person name="Henrissat B."/>
            <person name="Grigoriev I.V."/>
            <person name="Hibbett D.S."/>
            <person name="Martin F."/>
            <person name="Nordberg H.P."/>
            <person name="Cantor M.N."/>
            <person name="Hua S.X."/>
        </authorList>
    </citation>
    <scope>NUCLEOTIDE SEQUENCE [LARGE SCALE GENOMIC DNA]</scope>
    <source>
        <strain evidence="2 3">Zn</strain>
    </source>
</reference>
<protein>
    <submittedName>
        <fullName evidence="2">Uncharacterized protein</fullName>
    </submittedName>
</protein>
<feature type="region of interest" description="Disordered" evidence="1">
    <location>
        <begin position="163"/>
        <end position="259"/>
    </location>
</feature>
<evidence type="ECO:0000313" key="2">
    <source>
        <dbReference type="EMBL" id="KIN05798.1"/>
    </source>
</evidence>
<organism evidence="2 3">
    <name type="scientific">Oidiodendron maius (strain Zn)</name>
    <dbReference type="NCBI Taxonomy" id="913774"/>
    <lineage>
        <taxon>Eukaryota</taxon>
        <taxon>Fungi</taxon>
        <taxon>Dikarya</taxon>
        <taxon>Ascomycota</taxon>
        <taxon>Pezizomycotina</taxon>
        <taxon>Leotiomycetes</taxon>
        <taxon>Leotiomycetes incertae sedis</taxon>
        <taxon>Myxotrichaceae</taxon>
        <taxon>Oidiodendron</taxon>
    </lineage>
</organism>
<feature type="compositionally biased region" description="Acidic residues" evidence="1">
    <location>
        <begin position="217"/>
        <end position="230"/>
    </location>
</feature>
<gene>
    <name evidence="2" type="ORF">OIDMADRAFT_49311</name>
</gene>
<name>A0A0C3DUN7_OIDMZ</name>
<feature type="region of interest" description="Disordered" evidence="1">
    <location>
        <begin position="1"/>
        <end position="29"/>
    </location>
</feature>
<evidence type="ECO:0000256" key="1">
    <source>
        <dbReference type="SAM" id="MobiDB-lite"/>
    </source>
</evidence>
<dbReference type="HOGENOM" id="CLU_1073999_0_0_1"/>
<evidence type="ECO:0000313" key="3">
    <source>
        <dbReference type="Proteomes" id="UP000054321"/>
    </source>
</evidence>
<proteinExistence type="predicted"/>
<dbReference type="EMBL" id="KN832871">
    <property type="protein sequence ID" value="KIN05798.1"/>
    <property type="molecule type" value="Genomic_DNA"/>
</dbReference>